<reference evidence="1 2" key="1">
    <citation type="submission" date="2020-08" db="EMBL/GenBank/DDBJ databases">
        <title>Sequencing the genomes of 1000 actinobacteria strains.</title>
        <authorList>
            <person name="Klenk H.-P."/>
        </authorList>
    </citation>
    <scope>NUCLEOTIDE SEQUENCE [LARGE SCALE GENOMIC DNA]</scope>
    <source>
        <strain evidence="1 2">DSM 45582</strain>
    </source>
</reference>
<dbReference type="AlphaFoldDB" id="A0A840NDI2"/>
<keyword evidence="2" id="KW-1185">Reference proteome</keyword>
<sequence>MRIDFAHRARVRFLVGVCGLCLRAGEVRPGLGIEEARSARRGVRLVLGPAIADPVVRNGVIGVPSASCATSWREG</sequence>
<proteinExistence type="predicted"/>
<comment type="caution">
    <text evidence="1">The sequence shown here is derived from an EMBL/GenBank/DDBJ whole genome shotgun (WGS) entry which is preliminary data.</text>
</comment>
<evidence type="ECO:0000313" key="2">
    <source>
        <dbReference type="Proteomes" id="UP000580474"/>
    </source>
</evidence>
<dbReference type="EMBL" id="JACHIV010000001">
    <property type="protein sequence ID" value="MBB5069011.1"/>
    <property type="molecule type" value="Genomic_DNA"/>
</dbReference>
<evidence type="ECO:0000313" key="1">
    <source>
        <dbReference type="EMBL" id="MBB5069011.1"/>
    </source>
</evidence>
<gene>
    <name evidence="1" type="ORF">BJ969_002099</name>
</gene>
<accession>A0A840NDI2</accession>
<dbReference type="Proteomes" id="UP000580474">
    <property type="component" value="Unassembled WGS sequence"/>
</dbReference>
<organism evidence="1 2">
    <name type="scientific">Saccharopolyspora gloriosae</name>
    <dbReference type="NCBI Taxonomy" id="455344"/>
    <lineage>
        <taxon>Bacteria</taxon>
        <taxon>Bacillati</taxon>
        <taxon>Actinomycetota</taxon>
        <taxon>Actinomycetes</taxon>
        <taxon>Pseudonocardiales</taxon>
        <taxon>Pseudonocardiaceae</taxon>
        <taxon>Saccharopolyspora</taxon>
    </lineage>
</organism>
<protein>
    <submittedName>
        <fullName evidence="1">Uncharacterized protein</fullName>
    </submittedName>
</protein>
<name>A0A840NDI2_9PSEU</name>